<dbReference type="PANTHER" id="PTHR31954">
    <property type="entry name" value="CILIA- AND FLAGELLA-ASSOCIATED PROTEIN 157"/>
    <property type="match status" value="1"/>
</dbReference>
<keyword evidence="5" id="KW-0969">Cilium</keyword>
<comment type="similarity">
    <text evidence="2">Belongs to the CFAP157 family.</text>
</comment>
<proteinExistence type="inferred from homology"/>
<name>A0ABP0UI48_9BRYO</name>
<keyword evidence="9" id="KW-1185">Reference proteome</keyword>
<gene>
    <name evidence="8" type="ORF">CSSPTR1EN2_LOCUS15644</name>
</gene>
<evidence type="ECO:0000256" key="1">
    <source>
        <dbReference type="ARBA" id="ARBA00004138"/>
    </source>
</evidence>
<evidence type="ECO:0000313" key="8">
    <source>
        <dbReference type="EMBL" id="CAK9220814.1"/>
    </source>
</evidence>
<evidence type="ECO:0000313" key="9">
    <source>
        <dbReference type="Proteomes" id="UP001497512"/>
    </source>
</evidence>
<dbReference type="EMBL" id="OZ019895">
    <property type="protein sequence ID" value="CAK9220814.1"/>
    <property type="molecule type" value="Genomic_DNA"/>
</dbReference>
<reference evidence="8" key="1">
    <citation type="submission" date="2024-02" db="EMBL/GenBank/DDBJ databases">
        <authorList>
            <consortium name="ELIXIR-Norway"/>
            <consortium name="Elixir Norway"/>
        </authorList>
    </citation>
    <scope>NUCLEOTIDE SEQUENCE</scope>
</reference>
<evidence type="ECO:0000256" key="6">
    <source>
        <dbReference type="ARBA" id="ARBA00023273"/>
    </source>
</evidence>
<evidence type="ECO:0000256" key="7">
    <source>
        <dbReference type="SAM" id="Coils"/>
    </source>
</evidence>
<dbReference type="InterPro" id="IPR038844">
    <property type="entry name" value="CFAP157"/>
</dbReference>
<keyword evidence="4 7" id="KW-0175">Coiled coil</keyword>
<evidence type="ECO:0000256" key="5">
    <source>
        <dbReference type="ARBA" id="ARBA00023069"/>
    </source>
</evidence>
<protein>
    <recommendedName>
        <fullName evidence="3">Cilia- and flagella-associated protein 157</fullName>
    </recommendedName>
</protein>
<accession>A0ABP0UI48</accession>
<feature type="coiled-coil region" evidence="7">
    <location>
        <begin position="138"/>
        <end position="205"/>
    </location>
</feature>
<dbReference type="PANTHER" id="PTHR31954:SF1">
    <property type="entry name" value="CILIA- AND FLAGELLA-ASSOCIATED PROTEIN 157"/>
    <property type="match status" value="1"/>
</dbReference>
<dbReference type="Proteomes" id="UP001497512">
    <property type="component" value="Chromosome 3"/>
</dbReference>
<sequence>MSKKDAKKGGGSGESDELELLKATCLAKELELFTIRDKMHRLEERSLLIENHIERLTTTSLEKIRSLNDIISLLNGYGKTKDGKIAQLEEDVKRLEMTLNETTVRLTKEMEASDNAHQFKYDALQLQMDAANVKLRELHEFNLRKKAVEEELARLKEQLIKEQAEYKEALGESERNSIAIQERLKKEIHTKVDETRQEMTKLMEEQLHAKTKKTILENEQLRNEVVYHTHQTMVLVKENEKVLTENQNLNRALILAKELEEDLTTRNHMYQKTTRILVYKLRVLGADKQLAIDQGKKTEQGKSDDQDLQEIMIRADRLKIPISVHDKKETMDVNLKAENEAIKFLYACLEDIELERATSMAQSMESSSRKLDVPLDHFNLEERQEMLKRLVHRAESLREMTKKLVHHSPRPAPYTPRTLVHDEGSTFKIYVDDILSLPIGEIMKAGGSDDAPDLEIVEV</sequence>
<keyword evidence="6" id="KW-0966">Cell projection</keyword>
<organism evidence="8 9">
    <name type="scientific">Sphagnum troendelagicum</name>
    <dbReference type="NCBI Taxonomy" id="128251"/>
    <lineage>
        <taxon>Eukaryota</taxon>
        <taxon>Viridiplantae</taxon>
        <taxon>Streptophyta</taxon>
        <taxon>Embryophyta</taxon>
        <taxon>Bryophyta</taxon>
        <taxon>Sphagnophytina</taxon>
        <taxon>Sphagnopsida</taxon>
        <taxon>Sphagnales</taxon>
        <taxon>Sphagnaceae</taxon>
        <taxon>Sphagnum</taxon>
    </lineage>
</organism>
<evidence type="ECO:0000256" key="3">
    <source>
        <dbReference type="ARBA" id="ARBA00014087"/>
    </source>
</evidence>
<comment type="subcellular location">
    <subcellularLocation>
        <location evidence="1">Cell projection</location>
        <location evidence="1">Cilium</location>
    </subcellularLocation>
</comment>
<evidence type="ECO:0000256" key="4">
    <source>
        <dbReference type="ARBA" id="ARBA00023054"/>
    </source>
</evidence>
<evidence type="ECO:0000256" key="2">
    <source>
        <dbReference type="ARBA" id="ARBA00010841"/>
    </source>
</evidence>